<dbReference type="GO" id="GO:0000160">
    <property type="term" value="P:phosphorelay signal transduction system"/>
    <property type="evidence" value="ECO:0007669"/>
    <property type="project" value="InterPro"/>
</dbReference>
<dbReference type="SUPFAM" id="SSF48452">
    <property type="entry name" value="TPR-like"/>
    <property type="match status" value="1"/>
</dbReference>
<evidence type="ECO:0000256" key="1">
    <source>
        <dbReference type="ARBA" id="ARBA00023015"/>
    </source>
</evidence>
<dbReference type="SMART" id="SM00862">
    <property type="entry name" value="Trans_reg_C"/>
    <property type="match status" value="1"/>
</dbReference>
<evidence type="ECO:0000313" key="6">
    <source>
        <dbReference type="EMBL" id="NBI31187.1"/>
    </source>
</evidence>
<dbReference type="CDD" id="cd00383">
    <property type="entry name" value="trans_reg_C"/>
    <property type="match status" value="1"/>
</dbReference>
<comment type="caution">
    <text evidence="6">The sequence shown here is derived from an EMBL/GenBank/DDBJ whole genome shotgun (WGS) entry which is preliminary data.</text>
</comment>
<dbReference type="GO" id="GO:0003677">
    <property type="term" value="F:DNA binding"/>
    <property type="evidence" value="ECO:0007669"/>
    <property type="project" value="UniProtKB-UniRule"/>
</dbReference>
<name>A0A6N9Q8I9_9BACL</name>
<feature type="DNA-binding region" description="OmpR/PhoB-type" evidence="4">
    <location>
        <begin position="372"/>
        <end position="467"/>
    </location>
</feature>
<dbReference type="InterPro" id="IPR036388">
    <property type="entry name" value="WH-like_DNA-bd_sf"/>
</dbReference>
<evidence type="ECO:0000259" key="5">
    <source>
        <dbReference type="PROSITE" id="PS51755"/>
    </source>
</evidence>
<reference evidence="6 7" key="1">
    <citation type="submission" date="2019-01" db="EMBL/GenBank/DDBJ databases">
        <title>Chengkuizengella sp. nov., isolated from deep-sea sediment of East Pacific Ocean.</title>
        <authorList>
            <person name="Yang J."/>
            <person name="Lai Q."/>
            <person name="Shao Z."/>
        </authorList>
    </citation>
    <scope>NUCLEOTIDE SEQUENCE [LARGE SCALE GENOMIC DNA]</scope>
    <source>
        <strain evidence="6 7">YPA3-1-1</strain>
    </source>
</reference>
<keyword evidence="3" id="KW-0804">Transcription</keyword>
<keyword evidence="2 4" id="KW-0238">DNA-binding</keyword>
<keyword evidence="1" id="KW-0805">Transcription regulation</keyword>
<dbReference type="Gene3D" id="1.10.10.10">
    <property type="entry name" value="Winged helix-like DNA-binding domain superfamily/Winged helix DNA-binding domain"/>
    <property type="match status" value="1"/>
</dbReference>
<dbReference type="PROSITE" id="PS51755">
    <property type="entry name" value="OMPR_PHOB"/>
    <property type="match status" value="1"/>
</dbReference>
<evidence type="ECO:0000256" key="3">
    <source>
        <dbReference type="ARBA" id="ARBA00023163"/>
    </source>
</evidence>
<dbReference type="GO" id="GO:0006355">
    <property type="term" value="P:regulation of DNA-templated transcription"/>
    <property type="evidence" value="ECO:0007669"/>
    <property type="project" value="InterPro"/>
</dbReference>
<dbReference type="EMBL" id="SIJB01000065">
    <property type="protein sequence ID" value="NBI31187.1"/>
    <property type="molecule type" value="Genomic_DNA"/>
</dbReference>
<dbReference type="Gene3D" id="1.25.40.10">
    <property type="entry name" value="Tetratricopeptide repeat domain"/>
    <property type="match status" value="1"/>
</dbReference>
<dbReference type="Pfam" id="PF00486">
    <property type="entry name" value="Trans_reg_C"/>
    <property type="match status" value="1"/>
</dbReference>
<sequence>MVEDNVDIFFFILDDMLEEENLSLITKVTKKALQSSVENSLELVEKLYDWIPIIEKPSIKLALYQVIINYSRENGIMTYLAKGLLQSYLIERDDFTKFRSTYASGKGVLLFEDFLTDEERGLMYYKLGVHAYYLSLFEEGLDLCKKALVAGITENRMYANTIYGICNCYYYLGNYIQAKEYLEQYKKFSLPEVKDNAELTEARLHSANGNTYLAISILQEKLKQCGDFTLPHVVNLLITLYLQIKNISAIKEIIELDKKITSKSYVTPVKKAESAHYSKLKGDYYILTERVEQGLNSYFKAAAGYAKIDFISKENECLRFIQGTKAINRLKGQSSTFIKDYYTLNLITPLKNVNTLIEDTTQHQESLNGDMEDLIYLGYGTYFHTYQLWIQDDDSKRNLSNREYELLNLLIKNEGKIITKKQIISLIWNDAADEGSVSVLITRLRKKLGKASTSIQGRKQGGYIFKGS</sequence>
<keyword evidence="7" id="KW-1185">Reference proteome</keyword>
<protein>
    <recommendedName>
        <fullName evidence="5">OmpR/PhoB-type domain-containing protein</fullName>
    </recommendedName>
</protein>
<dbReference type="InterPro" id="IPR011990">
    <property type="entry name" value="TPR-like_helical_dom_sf"/>
</dbReference>
<feature type="domain" description="OmpR/PhoB-type" evidence="5">
    <location>
        <begin position="372"/>
        <end position="467"/>
    </location>
</feature>
<evidence type="ECO:0000313" key="7">
    <source>
        <dbReference type="Proteomes" id="UP000448943"/>
    </source>
</evidence>
<dbReference type="RefSeq" id="WP_160648008.1">
    <property type="nucleotide sequence ID" value="NZ_SIJB01000065.1"/>
</dbReference>
<proteinExistence type="predicted"/>
<dbReference type="InterPro" id="IPR001867">
    <property type="entry name" value="OmpR/PhoB-type_DNA-bd"/>
</dbReference>
<evidence type="ECO:0000256" key="2">
    <source>
        <dbReference type="ARBA" id="ARBA00023125"/>
    </source>
</evidence>
<dbReference type="Proteomes" id="UP000448943">
    <property type="component" value="Unassembled WGS sequence"/>
</dbReference>
<evidence type="ECO:0000256" key="4">
    <source>
        <dbReference type="PROSITE-ProRule" id="PRU01091"/>
    </source>
</evidence>
<dbReference type="AlphaFoldDB" id="A0A6N9Q8I9"/>
<dbReference type="OrthoDB" id="2663253at2"/>
<dbReference type="SUPFAM" id="SSF46894">
    <property type="entry name" value="C-terminal effector domain of the bipartite response regulators"/>
    <property type="match status" value="1"/>
</dbReference>
<dbReference type="InterPro" id="IPR016032">
    <property type="entry name" value="Sig_transdc_resp-reg_C-effctor"/>
</dbReference>
<organism evidence="6 7">
    <name type="scientific">Chengkuizengella marina</name>
    <dbReference type="NCBI Taxonomy" id="2507566"/>
    <lineage>
        <taxon>Bacteria</taxon>
        <taxon>Bacillati</taxon>
        <taxon>Bacillota</taxon>
        <taxon>Bacilli</taxon>
        <taxon>Bacillales</taxon>
        <taxon>Paenibacillaceae</taxon>
        <taxon>Chengkuizengella</taxon>
    </lineage>
</organism>
<gene>
    <name evidence="6" type="ORF">ERL59_19830</name>
</gene>
<accession>A0A6N9Q8I9</accession>